<keyword evidence="2 6" id="KW-0378">Hydrolase</keyword>
<reference evidence="6 7" key="1">
    <citation type="submission" date="2023-07" db="EMBL/GenBank/DDBJ databases">
        <title>Sequencing the genomes of 1000 actinobacteria strains.</title>
        <authorList>
            <person name="Klenk H.-P."/>
        </authorList>
    </citation>
    <scope>NUCLEOTIDE SEQUENCE [LARGE SCALE GENOMIC DNA]</scope>
    <source>
        <strain evidence="6 7">DSM 44711</strain>
    </source>
</reference>
<feature type="region of interest" description="Disordered" evidence="4">
    <location>
        <begin position="31"/>
        <end position="50"/>
    </location>
</feature>
<evidence type="ECO:0000256" key="1">
    <source>
        <dbReference type="ARBA" id="ARBA00010515"/>
    </source>
</evidence>
<feature type="active site" evidence="3">
    <location>
        <position position="133"/>
    </location>
</feature>
<name>A0AAE3ZWQ1_9ACTN</name>
<dbReference type="PANTHER" id="PTHR48081:SF8">
    <property type="entry name" value="ALPHA_BETA HYDROLASE FOLD-3 DOMAIN-CONTAINING PROTEIN-RELATED"/>
    <property type="match status" value="1"/>
</dbReference>
<dbReference type="EMBL" id="JAVDYC010000001">
    <property type="protein sequence ID" value="MDR7326240.1"/>
    <property type="molecule type" value="Genomic_DNA"/>
</dbReference>
<dbReference type="PANTHER" id="PTHR48081">
    <property type="entry name" value="AB HYDROLASE SUPERFAMILY PROTEIN C4A8.06C"/>
    <property type="match status" value="1"/>
</dbReference>
<sequence>MHPQAAAALRLQRRAPLTIDNLPAVRESMRAATRDEVGPGPSVPVADVPGGRRYGADGPAVIVYAHGGGWALGDLDTHDGLCRTLAAATGCPVLSVDYRRPPEHPYPAPLDDVSRAVAGVRAEGRRIVLAGDSAGGHLAAAAARRERDAGRPVAAQVLICPVISPATDYPPLDEFGLHRDEMRFFWDVYAPVRTHEDLDLFAADLRKLPPAIVISAGLDILGPEAERYAEALLEAGVPTTAVRYAGLPHNFVRKLAVFDAARAAIAQIAALLPPLVQ</sequence>
<comment type="caution">
    <text evidence="6">The sequence shown here is derived from an EMBL/GenBank/DDBJ whole genome shotgun (WGS) entry which is preliminary data.</text>
</comment>
<protein>
    <submittedName>
        <fullName evidence="6">Acetyl esterase</fullName>
        <ecNumber evidence="6">3.1.1.-</ecNumber>
    </submittedName>
</protein>
<dbReference type="InterPro" id="IPR050300">
    <property type="entry name" value="GDXG_lipolytic_enzyme"/>
</dbReference>
<organism evidence="6 7">
    <name type="scientific">Catenuloplanes niger</name>
    <dbReference type="NCBI Taxonomy" id="587534"/>
    <lineage>
        <taxon>Bacteria</taxon>
        <taxon>Bacillati</taxon>
        <taxon>Actinomycetota</taxon>
        <taxon>Actinomycetes</taxon>
        <taxon>Micromonosporales</taxon>
        <taxon>Micromonosporaceae</taxon>
        <taxon>Catenuloplanes</taxon>
    </lineage>
</organism>
<evidence type="ECO:0000259" key="5">
    <source>
        <dbReference type="Pfam" id="PF07859"/>
    </source>
</evidence>
<dbReference type="SUPFAM" id="SSF53474">
    <property type="entry name" value="alpha/beta-Hydrolases"/>
    <property type="match status" value="1"/>
</dbReference>
<dbReference type="RefSeq" id="WP_310421598.1">
    <property type="nucleotide sequence ID" value="NZ_JAVDYC010000001.1"/>
</dbReference>
<dbReference type="GO" id="GO:0016787">
    <property type="term" value="F:hydrolase activity"/>
    <property type="evidence" value="ECO:0007669"/>
    <property type="project" value="UniProtKB-KW"/>
</dbReference>
<dbReference type="InterPro" id="IPR013094">
    <property type="entry name" value="AB_hydrolase_3"/>
</dbReference>
<proteinExistence type="inferred from homology"/>
<dbReference type="AlphaFoldDB" id="A0AAE3ZWQ1"/>
<dbReference type="PROSITE" id="PS01174">
    <property type="entry name" value="LIPASE_GDXG_SER"/>
    <property type="match status" value="1"/>
</dbReference>
<comment type="similarity">
    <text evidence="1">Belongs to the 'GDXG' lipolytic enzyme family.</text>
</comment>
<feature type="domain" description="Alpha/beta hydrolase fold-3" evidence="5">
    <location>
        <begin position="62"/>
        <end position="252"/>
    </location>
</feature>
<gene>
    <name evidence="6" type="ORF">J2S44_006490</name>
</gene>
<evidence type="ECO:0000256" key="4">
    <source>
        <dbReference type="SAM" id="MobiDB-lite"/>
    </source>
</evidence>
<dbReference type="InterPro" id="IPR033140">
    <property type="entry name" value="Lipase_GDXG_put_SER_AS"/>
</dbReference>
<keyword evidence="7" id="KW-1185">Reference proteome</keyword>
<dbReference type="Gene3D" id="3.40.50.1820">
    <property type="entry name" value="alpha/beta hydrolase"/>
    <property type="match status" value="1"/>
</dbReference>
<evidence type="ECO:0000313" key="6">
    <source>
        <dbReference type="EMBL" id="MDR7326240.1"/>
    </source>
</evidence>
<accession>A0AAE3ZWQ1</accession>
<dbReference type="Proteomes" id="UP001183629">
    <property type="component" value="Unassembled WGS sequence"/>
</dbReference>
<dbReference type="InterPro" id="IPR029058">
    <property type="entry name" value="AB_hydrolase_fold"/>
</dbReference>
<evidence type="ECO:0000256" key="3">
    <source>
        <dbReference type="PROSITE-ProRule" id="PRU10038"/>
    </source>
</evidence>
<dbReference type="Pfam" id="PF07859">
    <property type="entry name" value="Abhydrolase_3"/>
    <property type="match status" value="1"/>
</dbReference>
<dbReference type="EC" id="3.1.1.-" evidence="6"/>
<evidence type="ECO:0000313" key="7">
    <source>
        <dbReference type="Proteomes" id="UP001183629"/>
    </source>
</evidence>
<evidence type="ECO:0000256" key="2">
    <source>
        <dbReference type="ARBA" id="ARBA00022801"/>
    </source>
</evidence>